<sequence>MLDTSARLLRLLSILQGRAEWSGAELAQRLQVTPRTLRRDVTRLRELGYPVEASPGVAGGYRLGAGSVLPPLLLDDDEAVAVVLSLRTATSMTGVAETSLRALAKLERILPARLRERAAALRQATVPLGGPDPTVDPGMLAVIAEACHSRHRLTFEYRRRDGSRSVRDVEPHRLVHAGRRWYLVAYSGDDWRTFRADRITGMPAPGPRCPPRDPPDAAAFVADAITTSVYRHRARVVIEAPADVVAELVPATTAVVEALDRDRCLLTAGADSLSFLAARLALLGHDFTVLEPGELIEELGLLAGRLQQAYRTSSAPRP</sequence>
<evidence type="ECO:0000313" key="5">
    <source>
        <dbReference type="EMBL" id="GGM79549.1"/>
    </source>
</evidence>
<dbReference type="AlphaFoldDB" id="A0A917UFB4"/>
<dbReference type="PROSITE" id="PS00894">
    <property type="entry name" value="HTH_DEOR_1"/>
    <property type="match status" value="1"/>
</dbReference>
<evidence type="ECO:0000256" key="3">
    <source>
        <dbReference type="ARBA" id="ARBA00023163"/>
    </source>
</evidence>
<dbReference type="SUPFAM" id="SSF46785">
    <property type="entry name" value="Winged helix' DNA-binding domain"/>
    <property type="match status" value="1"/>
</dbReference>
<reference evidence="5" key="1">
    <citation type="journal article" date="2014" name="Int. J. Syst. Evol. Microbiol.">
        <title>Complete genome sequence of Corynebacterium casei LMG S-19264T (=DSM 44701T), isolated from a smear-ripened cheese.</title>
        <authorList>
            <consortium name="US DOE Joint Genome Institute (JGI-PGF)"/>
            <person name="Walter F."/>
            <person name="Albersmeier A."/>
            <person name="Kalinowski J."/>
            <person name="Ruckert C."/>
        </authorList>
    </citation>
    <scope>NUCLEOTIDE SEQUENCE</scope>
    <source>
        <strain evidence="5">JCM 19831</strain>
    </source>
</reference>
<reference evidence="5" key="2">
    <citation type="submission" date="2020-09" db="EMBL/GenBank/DDBJ databases">
        <authorList>
            <person name="Sun Q."/>
            <person name="Ohkuma M."/>
        </authorList>
    </citation>
    <scope>NUCLEOTIDE SEQUENCE</scope>
    <source>
        <strain evidence="5">JCM 19831</strain>
    </source>
</reference>
<evidence type="ECO:0000256" key="2">
    <source>
        <dbReference type="ARBA" id="ARBA00023125"/>
    </source>
</evidence>
<dbReference type="Pfam" id="PF08279">
    <property type="entry name" value="HTH_11"/>
    <property type="match status" value="1"/>
</dbReference>
<accession>A0A917UFB4</accession>
<dbReference type="RefSeq" id="WP_190256793.1">
    <property type="nucleotide sequence ID" value="NZ_BMPI01000081.1"/>
</dbReference>
<dbReference type="GO" id="GO:0003700">
    <property type="term" value="F:DNA-binding transcription factor activity"/>
    <property type="evidence" value="ECO:0007669"/>
    <property type="project" value="InterPro"/>
</dbReference>
<evidence type="ECO:0000256" key="1">
    <source>
        <dbReference type="ARBA" id="ARBA00023015"/>
    </source>
</evidence>
<keyword evidence="3" id="KW-0804">Transcription</keyword>
<proteinExistence type="predicted"/>
<dbReference type="InterPro" id="IPR028349">
    <property type="entry name" value="PafC-like"/>
</dbReference>
<dbReference type="PIRSF" id="PIRSF016838">
    <property type="entry name" value="PafC"/>
    <property type="match status" value="1"/>
</dbReference>
<protein>
    <submittedName>
        <fullName evidence="5">DNA-binding transcriptional regulator</fullName>
    </submittedName>
</protein>
<dbReference type="InterPro" id="IPR001034">
    <property type="entry name" value="DeoR_HTH"/>
</dbReference>
<dbReference type="InterPro" id="IPR013196">
    <property type="entry name" value="HTH_11"/>
</dbReference>
<evidence type="ECO:0000313" key="6">
    <source>
        <dbReference type="Proteomes" id="UP000642070"/>
    </source>
</evidence>
<dbReference type="InterPro" id="IPR057727">
    <property type="entry name" value="WCX_dom"/>
</dbReference>
<dbReference type="InterPro" id="IPR026881">
    <property type="entry name" value="WYL_dom"/>
</dbReference>
<name>A0A917UFB4_9ACTN</name>
<dbReference type="InterPro" id="IPR036388">
    <property type="entry name" value="WH-like_DNA-bd_sf"/>
</dbReference>
<keyword evidence="1" id="KW-0805">Transcription regulation</keyword>
<dbReference type="InterPro" id="IPR051534">
    <property type="entry name" value="CBASS_pafABC_assoc_protein"/>
</dbReference>
<dbReference type="InterPro" id="IPR018356">
    <property type="entry name" value="Tscrpt_reg_HTH_DeoR_CS"/>
</dbReference>
<dbReference type="Proteomes" id="UP000642070">
    <property type="component" value="Unassembled WGS sequence"/>
</dbReference>
<dbReference type="Pfam" id="PF13280">
    <property type="entry name" value="WYL"/>
    <property type="match status" value="1"/>
</dbReference>
<evidence type="ECO:0000259" key="4">
    <source>
        <dbReference type="PROSITE" id="PS51000"/>
    </source>
</evidence>
<dbReference type="GO" id="GO:0003677">
    <property type="term" value="F:DNA binding"/>
    <property type="evidence" value="ECO:0007669"/>
    <property type="project" value="UniProtKB-KW"/>
</dbReference>
<comment type="caution">
    <text evidence="5">The sequence shown here is derived from an EMBL/GenBank/DDBJ whole genome shotgun (WGS) entry which is preliminary data.</text>
</comment>
<dbReference type="EMBL" id="BMPI01000081">
    <property type="protein sequence ID" value="GGM79549.1"/>
    <property type="molecule type" value="Genomic_DNA"/>
</dbReference>
<dbReference type="PROSITE" id="PS52050">
    <property type="entry name" value="WYL"/>
    <property type="match status" value="1"/>
</dbReference>
<dbReference type="Gene3D" id="1.10.10.10">
    <property type="entry name" value="Winged helix-like DNA-binding domain superfamily/Winged helix DNA-binding domain"/>
    <property type="match status" value="1"/>
</dbReference>
<gene>
    <name evidence="5" type="ORF">GCM10007977_096330</name>
</gene>
<dbReference type="InterPro" id="IPR036390">
    <property type="entry name" value="WH_DNA-bd_sf"/>
</dbReference>
<keyword evidence="2 5" id="KW-0238">DNA-binding</keyword>
<feature type="domain" description="HTH deoR-type" evidence="4">
    <location>
        <begin position="4"/>
        <end position="59"/>
    </location>
</feature>
<dbReference type="PANTHER" id="PTHR34580">
    <property type="match status" value="1"/>
</dbReference>
<keyword evidence="6" id="KW-1185">Reference proteome</keyword>
<dbReference type="PROSITE" id="PS51000">
    <property type="entry name" value="HTH_DEOR_2"/>
    <property type="match status" value="1"/>
</dbReference>
<organism evidence="5 6">
    <name type="scientific">Dactylosporangium sucinum</name>
    <dbReference type="NCBI Taxonomy" id="1424081"/>
    <lineage>
        <taxon>Bacteria</taxon>
        <taxon>Bacillati</taxon>
        <taxon>Actinomycetota</taxon>
        <taxon>Actinomycetes</taxon>
        <taxon>Micromonosporales</taxon>
        <taxon>Micromonosporaceae</taxon>
        <taxon>Dactylosporangium</taxon>
    </lineage>
</organism>
<dbReference type="PANTHER" id="PTHR34580:SF3">
    <property type="entry name" value="PROTEIN PAFB"/>
    <property type="match status" value="1"/>
</dbReference>
<dbReference type="Pfam" id="PF25583">
    <property type="entry name" value="WCX"/>
    <property type="match status" value="1"/>
</dbReference>